<evidence type="ECO:0000259" key="3">
    <source>
        <dbReference type="Pfam" id="PF16344"/>
    </source>
</evidence>
<reference evidence="4 5" key="1">
    <citation type="submission" date="2021-05" db="EMBL/GenBank/DDBJ databases">
        <title>A Polyphasic approach of four new species of the genus Ohtaekwangia: Ohtaekwangia histidinii sp. nov., Ohtaekwangia cretensis sp. nov., Ohtaekwangia indiensis sp. nov., Ohtaekwangia reichenbachii sp. nov. from diverse environment.</title>
        <authorList>
            <person name="Octaviana S."/>
        </authorList>
    </citation>
    <scope>NUCLEOTIDE SEQUENCE [LARGE SCALE GENOMIC DNA]</scope>
    <source>
        <strain evidence="4 5">PWU4</strain>
    </source>
</reference>
<dbReference type="PANTHER" id="PTHR30273:SF2">
    <property type="entry name" value="PROTEIN FECR"/>
    <property type="match status" value="1"/>
</dbReference>
<dbReference type="RefSeq" id="WP_254169892.1">
    <property type="nucleotide sequence ID" value="NZ_JAHESF010000060.1"/>
</dbReference>
<feature type="domain" description="FecR protein" evidence="2">
    <location>
        <begin position="124"/>
        <end position="216"/>
    </location>
</feature>
<feature type="domain" description="Protein FecR C-terminal" evidence="3">
    <location>
        <begin position="260"/>
        <end position="325"/>
    </location>
</feature>
<comment type="caution">
    <text evidence="4">The sequence shown here is derived from an EMBL/GenBank/DDBJ whole genome shotgun (WGS) entry which is preliminary data.</text>
</comment>
<dbReference type="InterPro" id="IPR006860">
    <property type="entry name" value="FecR"/>
</dbReference>
<dbReference type="PIRSF" id="PIRSF018266">
    <property type="entry name" value="FecR"/>
    <property type="match status" value="1"/>
</dbReference>
<proteinExistence type="predicted"/>
<keyword evidence="1" id="KW-0472">Membrane</keyword>
<dbReference type="Proteomes" id="UP001319200">
    <property type="component" value="Unassembled WGS sequence"/>
</dbReference>
<keyword evidence="1" id="KW-0812">Transmembrane</keyword>
<evidence type="ECO:0000313" key="4">
    <source>
        <dbReference type="EMBL" id="MBT1701206.1"/>
    </source>
</evidence>
<dbReference type="EMBL" id="JAHESF010000060">
    <property type="protein sequence ID" value="MBT1701206.1"/>
    <property type="molecule type" value="Genomic_DNA"/>
</dbReference>
<evidence type="ECO:0000313" key="5">
    <source>
        <dbReference type="Proteomes" id="UP001319200"/>
    </source>
</evidence>
<name>A0AAP2DRH1_9BACT</name>
<dbReference type="Pfam" id="PF04773">
    <property type="entry name" value="FecR"/>
    <property type="match status" value="1"/>
</dbReference>
<keyword evidence="1" id="KW-1133">Transmembrane helix</keyword>
<sequence length="333" mass="37182">MESTSNHIDELIGKYLSHEASADERTRIEAWLGENDANRRYFNQFKVIFDRAVTVKDLPQFDTDAAWNKVRSKLHQKPTAKTVTMQPSGIGLVWRIAASVLLVMGVGFFAYQLLKPSAPVSMEVATNQKSEADTLPDGSGVYLNKETQLAYTFDKKKKAHVVKLKGEAYFNIQHNDDKTFIIDVDGVMIKDIGTSFNVKAYPESNTVEVVVEEGEVMFYTEKDSGLYLRAGGKGVYNKVSKTFTVEQADPNVTAYKTRFFIFSDTDLATVVNELNEVYNKKIVVGSHLEQCRLTVSFNNETIEEIANVIAETLGLTTKISGNDIVLEGKGCEE</sequence>
<dbReference type="Gene3D" id="2.60.120.1440">
    <property type="match status" value="1"/>
</dbReference>
<evidence type="ECO:0000259" key="2">
    <source>
        <dbReference type="Pfam" id="PF04773"/>
    </source>
</evidence>
<keyword evidence="5" id="KW-1185">Reference proteome</keyword>
<protein>
    <submittedName>
        <fullName evidence="4">FecR domain-containing protein</fullName>
    </submittedName>
</protein>
<evidence type="ECO:0000256" key="1">
    <source>
        <dbReference type="SAM" id="Phobius"/>
    </source>
</evidence>
<feature type="transmembrane region" description="Helical" evidence="1">
    <location>
        <begin position="92"/>
        <end position="114"/>
    </location>
</feature>
<dbReference type="InterPro" id="IPR012373">
    <property type="entry name" value="Ferrdict_sens_TM"/>
</dbReference>
<dbReference type="GO" id="GO:0016989">
    <property type="term" value="F:sigma factor antagonist activity"/>
    <property type="evidence" value="ECO:0007669"/>
    <property type="project" value="TreeGrafter"/>
</dbReference>
<gene>
    <name evidence="4" type="ORF">KK083_30220</name>
</gene>
<dbReference type="Gene3D" id="3.55.50.30">
    <property type="match status" value="1"/>
</dbReference>
<dbReference type="AlphaFoldDB" id="A0AAP2DRH1"/>
<dbReference type="Pfam" id="PF16344">
    <property type="entry name" value="FecR_C"/>
    <property type="match status" value="1"/>
</dbReference>
<accession>A0AAP2DRH1</accession>
<dbReference type="PANTHER" id="PTHR30273">
    <property type="entry name" value="PERIPLASMIC SIGNAL SENSOR AND SIGMA FACTOR ACTIVATOR FECR-RELATED"/>
    <property type="match status" value="1"/>
</dbReference>
<dbReference type="InterPro" id="IPR032508">
    <property type="entry name" value="FecR_C"/>
</dbReference>
<organism evidence="4 5">
    <name type="scientific">Chryseosolibacter histidini</name>
    <dbReference type="NCBI Taxonomy" id="2782349"/>
    <lineage>
        <taxon>Bacteria</taxon>
        <taxon>Pseudomonadati</taxon>
        <taxon>Bacteroidota</taxon>
        <taxon>Cytophagia</taxon>
        <taxon>Cytophagales</taxon>
        <taxon>Chryseotaleaceae</taxon>
        <taxon>Chryseosolibacter</taxon>
    </lineage>
</organism>